<evidence type="ECO:0000313" key="2">
    <source>
        <dbReference type="Proteomes" id="UP000242705"/>
    </source>
</evidence>
<accession>A0A2T2WQV6</accession>
<evidence type="ECO:0000313" key="1">
    <source>
        <dbReference type="EMBL" id="PSR24616.1"/>
    </source>
</evidence>
<protein>
    <submittedName>
        <fullName evidence="1">Uncharacterized protein</fullName>
    </submittedName>
</protein>
<comment type="caution">
    <text evidence="1">The sequence shown here is derived from an EMBL/GenBank/DDBJ whole genome shotgun (WGS) entry which is preliminary data.</text>
</comment>
<dbReference type="AlphaFoldDB" id="A0A2T2WQV6"/>
<sequence>MKYNDTSLDPKDIERLTELVSHFQERERRAQKFSDTENRPALFFGILGIEPTNLPFVLADRVVLRPVPEPPGEVELARALMNRELFAAIGRYSHAIGSELVVYTDRFTTTESATNAAYCIVSGLRIRALINILVPAVIDRSWSAVAALNNEVVGRLIEDVPQAWRFESRQLNQGDWDWVMNHLISIAKLWEAPRFRVALESLVEHPHQRSLRMVAATLWAGIEALLDIDTELRFRLAAYLASVLEQRGPGRKELFAKVKKLYDKRSKAVHGGVIGAQALVDSIRETRVLLSRLLCVCVEQGHLFTGAELEDLLFL</sequence>
<proteinExistence type="predicted"/>
<dbReference type="EMBL" id="PXYX01000048">
    <property type="protein sequence ID" value="PSR24616.1"/>
    <property type="molecule type" value="Genomic_DNA"/>
</dbReference>
<name>A0A2T2WQV6_SULTH</name>
<organism evidence="1 2">
    <name type="scientific">Sulfobacillus thermosulfidooxidans</name>
    <dbReference type="NCBI Taxonomy" id="28034"/>
    <lineage>
        <taxon>Bacteria</taxon>
        <taxon>Bacillati</taxon>
        <taxon>Bacillota</taxon>
        <taxon>Clostridia</taxon>
        <taxon>Eubacteriales</taxon>
        <taxon>Clostridiales Family XVII. Incertae Sedis</taxon>
        <taxon>Sulfobacillus</taxon>
    </lineage>
</organism>
<dbReference type="Proteomes" id="UP000242705">
    <property type="component" value="Unassembled WGS sequence"/>
</dbReference>
<reference evidence="1 2" key="1">
    <citation type="journal article" date="2014" name="BMC Genomics">
        <title>Comparison of environmental and isolate Sulfobacillus genomes reveals diverse carbon, sulfur, nitrogen, and hydrogen metabolisms.</title>
        <authorList>
            <person name="Justice N.B."/>
            <person name="Norman A."/>
            <person name="Brown C.T."/>
            <person name="Singh A."/>
            <person name="Thomas B.C."/>
            <person name="Banfield J.F."/>
        </authorList>
    </citation>
    <scope>NUCLEOTIDE SEQUENCE [LARGE SCALE GENOMIC DNA]</scope>
    <source>
        <strain evidence="1">AMDSBA5</strain>
    </source>
</reference>
<gene>
    <name evidence="1" type="ORF">C7B47_14390</name>
</gene>